<name>A0A5N0TPV9_9MICO</name>
<evidence type="ECO:0000313" key="4">
    <source>
        <dbReference type="EMBL" id="KAA9135936.1"/>
    </source>
</evidence>
<comment type="caution">
    <text evidence="4">The sequence shown here is derived from an EMBL/GenBank/DDBJ whole genome shotgun (WGS) entry which is preliminary data.</text>
</comment>
<dbReference type="PANTHER" id="PTHR30487">
    <property type="entry name" value="TYPE 4 PREPILIN-LIKE PROTEINS LEADER PEPTIDE-PROCESSING ENZYME"/>
    <property type="match status" value="1"/>
</dbReference>
<feature type="transmembrane region" description="Helical" evidence="2">
    <location>
        <begin position="6"/>
        <end position="30"/>
    </location>
</feature>
<dbReference type="GO" id="GO:0006465">
    <property type="term" value="P:signal peptide processing"/>
    <property type="evidence" value="ECO:0007669"/>
    <property type="project" value="TreeGrafter"/>
</dbReference>
<feature type="domain" description="Prepilin type IV endopeptidase peptidase" evidence="3">
    <location>
        <begin position="21"/>
        <end position="130"/>
    </location>
</feature>
<comment type="similarity">
    <text evidence="1">Belongs to the peptidase A24 family.</text>
</comment>
<feature type="transmembrane region" description="Helical" evidence="2">
    <location>
        <begin position="147"/>
        <end position="165"/>
    </location>
</feature>
<proteinExistence type="inferred from homology"/>
<dbReference type="InterPro" id="IPR000045">
    <property type="entry name" value="Prepilin_IV_endopep_pep"/>
</dbReference>
<keyword evidence="2" id="KW-1133">Transmembrane helix</keyword>
<reference evidence="5" key="1">
    <citation type="submission" date="2019-09" db="EMBL/GenBank/DDBJ databases">
        <title>Mumia zhuanghuii sp. nov. isolated from the intestinal contents of plateau pika (Ochotona curzoniae) in the Qinghai-Tibet plateau of China.</title>
        <authorList>
            <person name="Tian Z."/>
        </authorList>
    </citation>
    <scope>NUCLEOTIDE SEQUENCE [LARGE SCALE GENOMIC DNA]</scope>
    <source>
        <strain evidence="5">L-033</strain>
    </source>
</reference>
<dbReference type="Proteomes" id="UP000326838">
    <property type="component" value="Unassembled WGS sequence"/>
</dbReference>
<evidence type="ECO:0000256" key="1">
    <source>
        <dbReference type="ARBA" id="ARBA00005801"/>
    </source>
</evidence>
<dbReference type="AlphaFoldDB" id="A0A5N0TPV9"/>
<evidence type="ECO:0000259" key="3">
    <source>
        <dbReference type="Pfam" id="PF01478"/>
    </source>
</evidence>
<keyword evidence="5" id="KW-1185">Reference proteome</keyword>
<accession>A0A5N0TPV9</accession>
<keyword evidence="2" id="KW-0812">Transmembrane</keyword>
<protein>
    <submittedName>
        <fullName evidence="4">Prepilin peptidase</fullName>
    </submittedName>
</protein>
<organism evidence="4 5">
    <name type="scientific">Microbacterium caowuchunii</name>
    <dbReference type="NCBI Taxonomy" id="2614638"/>
    <lineage>
        <taxon>Bacteria</taxon>
        <taxon>Bacillati</taxon>
        <taxon>Actinomycetota</taxon>
        <taxon>Actinomycetes</taxon>
        <taxon>Micrococcales</taxon>
        <taxon>Microbacteriaceae</taxon>
        <taxon>Microbacterium</taxon>
    </lineage>
</organism>
<gene>
    <name evidence="4" type="ORF">F6B40_01805</name>
</gene>
<dbReference type="Gene3D" id="1.20.120.1220">
    <property type="match status" value="1"/>
</dbReference>
<evidence type="ECO:0000256" key="2">
    <source>
        <dbReference type="SAM" id="Phobius"/>
    </source>
</evidence>
<dbReference type="EMBL" id="VYUY01000003">
    <property type="protein sequence ID" value="KAA9135936.1"/>
    <property type="molecule type" value="Genomic_DNA"/>
</dbReference>
<evidence type="ECO:0000313" key="5">
    <source>
        <dbReference type="Proteomes" id="UP000326838"/>
    </source>
</evidence>
<dbReference type="RefSeq" id="WP_150891789.1">
    <property type="nucleotide sequence ID" value="NZ_VYUY01000003.1"/>
</dbReference>
<feature type="transmembrane region" description="Helical" evidence="2">
    <location>
        <begin position="66"/>
        <end position="84"/>
    </location>
</feature>
<dbReference type="Pfam" id="PF01478">
    <property type="entry name" value="Peptidase_A24"/>
    <property type="match status" value="1"/>
</dbReference>
<dbReference type="InterPro" id="IPR050882">
    <property type="entry name" value="Prepilin_peptidase/N-MTase"/>
</dbReference>
<feature type="transmembrane region" description="Helical" evidence="2">
    <location>
        <begin position="42"/>
        <end position="60"/>
    </location>
</feature>
<keyword evidence="2" id="KW-0472">Membrane</keyword>
<dbReference type="GO" id="GO:0004190">
    <property type="term" value="F:aspartic-type endopeptidase activity"/>
    <property type="evidence" value="ECO:0007669"/>
    <property type="project" value="InterPro"/>
</dbReference>
<sequence>MADAGGGGWVPVLLVLAYAGFAVLSLVLAVVDLRSHRLPNRLVLPAYPVALILLGVAAIAGGAPGAIGRAVLGGLLVFTFYLLLRMLQPGGIGGGDVKLAGLVGVLLGFAGWEALAIGVFSGFLCGGLYSMVAIAARRADRRTRVAFGPWMLLGAWIGLAVQMLGR</sequence>
<dbReference type="PANTHER" id="PTHR30487:SF0">
    <property type="entry name" value="PREPILIN LEADER PEPTIDASE_N-METHYLTRANSFERASE-RELATED"/>
    <property type="match status" value="1"/>
</dbReference>
<dbReference type="GO" id="GO:0005886">
    <property type="term" value="C:plasma membrane"/>
    <property type="evidence" value="ECO:0007669"/>
    <property type="project" value="TreeGrafter"/>
</dbReference>